<evidence type="ECO:0000256" key="5">
    <source>
        <dbReference type="ARBA" id="ARBA00022729"/>
    </source>
</evidence>
<keyword evidence="6" id="KW-1015">Disulfide bond</keyword>
<accession>A0AAD4P0V0</accession>
<dbReference type="AlphaFoldDB" id="A0AAD4P0V0"/>
<evidence type="ECO:0000256" key="8">
    <source>
        <dbReference type="ARBA" id="ARBA00023288"/>
    </source>
</evidence>
<comment type="similarity">
    <text evidence="2">Belongs to the plant LTP family.</text>
</comment>
<name>A0AAD4P0V0_PERFH</name>
<keyword evidence="4" id="KW-0336">GPI-anchor</keyword>
<comment type="subcellular location">
    <subcellularLocation>
        <location evidence="1">Cell membrane</location>
        <topology evidence="1">Lipid-anchor</topology>
        <topology evidence="1">GPI-anchor</topology>
    </subcellularLocation>
</comment>
<proteinExistence type="inferred from homology"/>
<dbReference type="EMBL" id="SDAM02001747">
    <property type="protein sequence ID" value="KAH6821995.1"/>
    <property type="molecule type" value="Genomic_DNA"/>
</dbReference>
<protein>
    <submittedName>
        <fullName evidence="10">Bifunctional inhibitor/lipid-transfer protein/seed storage 2S albumin superfamily protein</fullName>
    </submittedName>
</protein>
<evidence type="ECO:0000256" key="7">
    <source>
        <dbReference type="ARBA" id="ARBA00023180"/>
    </source>
</evidence>
<keyword evidence="8" id="KW-0449">Lipoprotein</keyword>
<dbReference type="InterPro" id="IPR043325">
    <property type="entry name" value="LTSS"/>
</dbReference>
<dbReference type="CDD" id="cd00010">
    <property type="entry name" value="AAI_LTSS"/>
    <property type="match status" value="1"/>
</dbReference>
<dbReference type="PANTHER" id="PTHR33044">
    <property type="entry name" value="BIFUNCTIONAL INHIBITOR/LIPID-TRANSFER PROTEIN/SEED STORAGE 2S ALBUMIN SUPERFAMILY PROTEIN-RELATED"/>
    <property type="match status" value="1"/>
</dbReference>
<dbReference type="Gene3D" id="1.10.110.10">
    <property type="entry name" value="Plant lipid-transfer and hydrophobic proteins"/>
    <property type="match status" value="1"/>
</dbReference>
<dbReference type="Pfam" id="PF14368">
    <property type="entry name" value="LTP_2"/>
    <property type="match status" value="1"/>
</dbReference>
<evidence type="ECO:0000256" key="1">
    <source>
        <dbReference type="ARBA" id="ARBA00004609"/>
    </source>
</evidence>
<evidence type="ECO:0000256" key="6">
    <source>
        <dbReference type="ARBA" id="ARBA00023157"/>
    </source>
</evidence>
<evidence type="ECO:0000256" key="2">
    <source>
        <dbReference type="ARBA" id="ARBA00009748"/>
    </source>
</evidence>
<evidence type="ECO:0000256" key="4">
    <source>
        <dbReference type="ARBA" id="ARBA00022622"/>
    </source>
</evidence>
<comment type="caution">
    <text evidence="10">The sequence shown here is derived from an EMBL/GenBank/DDBJ whole genome shotgun (WGS) entry which is preliminary data.</text>
</comment>
<evidence type="ECO:0000259" key="9">
    <source>
        <dbReference type="Pfam" id="PF14368"/>
    </source>
</evidence>
<keyword evidence="7" id="KW-0325">Glycoprotein</keyword>
<dbReference type="SUPFAM" id="SSF47699">
    <property type="entry name" value="Bifunctional inhibitor/lipid-transfer protein/seed storage 2S albumin"/>
    <property type="match status" value="1"/>
</dbReference>
<dbReference type="GO" id="GO:0005886">
    <property type="term" value="C:plasma membrane"/>
    <property type="evidence" value="ECO:0007669"/>
    <property type="project" value="UniProtKB-SubCell"/>
</dbReference>
<reference evidence="10 11" key="1">
    <citation type="journal article" date="2021" name="Nat. Commun.">
        <title>Incipient diploidization of the medicinal plant Perilla within 10,000 years.</title>
        <authorList>
            <person name="Zhang Y."/>
            <person name="Shen Q."/>
            <person name="Leng L."/>
            <person name="Zhang D."/>
            <person name="Chen S."/>
            <person name="Shi Y."/>
            <person name="Ning Z."/>
            <person name="Chen S."/>
        </authorList>
    </citation>
    <scope>NUCLEOTIDE SEQUENCE [LARGE SCALE GENOMIC DNA]</scope>
    <source>
        <strain evidence="11">cv. PC099</strain>
    </source>
</reference>
<keyword evidence="3" id="KW-1003">Cell membrane</keyword>
<organism evidence="10 11">
    <name type="scientific">Perilla frutescens var. hirtella</name>
    <name type="common">Perilla citriodora</name>
    <name type="synonym">Perilla setoyensis</name>
    <dbReference type="NCBI Taxonomy" id="608512"/>
    <lineage>
        <taxon>Eukaryota</taxon>
        <taxon>Viridiplantae</taxon>
        <taxon>Streptophyta</taxon>
        <taxon>Embryophyta</taxon>
        <taxon>Tracheophyta</taxon>
        <taxon>Spermatophyta</taxon>
        <taxon>Magnoliopsida</taxon>
        <taxon>eudicotyledons</taxon>
        <taxon>Gunneridae</taxon>
        <taxon>Pentapetalae</taxon>
        <taxon>asterids</taxon>
        <taxon>lamiids</taxon>
        <taxon>Lamiales</taxon>
        <taxon>Lamiaceae</taxon>
        <taxon>Nepetoideae</taxon>
        <taxon>Elsholtzieae</taxon>
        <taxon>Perilla</taxon>
    </lineage>
</organism>
<keyword evidence="11" id="KW-1185">Reference proteome</keyword>
<evidence type="ECO:0000256" key="3">
    <source>
        <dbReference type="ARBA" id="ARBA00022475"/>
    </source>
</evidence>
<keyword evidence="5" id="KW-0732">Signal</keyword>
<dbReference type="GO" id="GO:0098552">
    <property type="term" value="C:side of membrane"/>
    <property type="evidence" value="ECO:0007669"/>
    <property type="project" value="UniProtKB-KW"/>
</dbReference>
<evidence type="ECO:0000313" key="10">
    <source>
        <dbReference type="EMBL" id="KAH6821995.1"/>
    </source>
</evidence>
<gene>
    <name evidence="10" type="ORF">C2S53_014465</name>
</gene>
<evidence type="ECO:0000313" key="11">
    <source>
        <dbReference type="Proteomes" id="UP001190926"/>
    </source>
</evidence>
<sequence>MRQWRRAVDCSSLVGNMVDCLSYVTVGGTAAKSEGTCCSGLKTVVKTDPHCLCDAFNNSLLISSKL</sequence>
<dbReference type="InterPro" id="IPR016140">
    <property type="entry name" value="Bifunc_inhib/LTP/seed_store"/>
</dbReference>
<dbReference type="Proteomes" id="UP001190926">
    <property type="component" value="Unassembled WGS sequence"/>
</dbReference>
<dbReference type="InterPro" id="IPR036312">
    <property type="entry name" value="Bifun_inhib/LTP/seed_sf"/>
</dbReference>
<feature type="domain" description="Bifunctional inhibitor/plant lipid transfer protein/seed storage helical" evidence="9">
    <location>
        <begin position="8"/>
        <end position="63"/>
    </location>
</feature>
<keyword evidence="4" id="KW-0472">Membrane</keyword>